<reference evidence="5" key="1">
    <citation type="submission" date="2017-04" db="EMBL/GenBank/DDBJ databases">
        <title>Function of individual gut microbiota members based on whole genome sequencing of pure cultures obtained from chicken caecum.</title>
        <authorList>
            <person name="Medvecky M."/>
            <person name="Cejkova D."/>
            <person name="Polansky O."/>
            <person name="Karasova D."/>
            <person name="Kubasova T."/>
            <person name="Cizek A."/>
            <person name="Rychlik I."/>
        </authorList>
    </citation>
    <scope>NUCLEOTIDE SEQUENCE [LARGE SCALE GENOMIC DNA]</scope>
    <source>
        <strain evidence="5">An5</strain>
    </source>
</reference>
<comment type="caution">
    <text evidence="4">The sequence shown here is derived from an EMBL/GenBank/DDBJ whole genome shotgun (WGS) entry which is preliminary data.</text>
</comment>
<dbReference type="AlphaFoldDB" id="A0A1Y3XPP9"/>
<proteinExistence type="predicted"/>
<feature type="domain" description="Glycosyltransferase 2-like" evidence="3">
    <location>
        <begin position="10"/>
        <end position="144"/>
    </location>
</feature>
<accession>A0A1Y3XPP9</accession>
<dbReference type="RefSeq" id="WP_094335934.1">
    <property type="nucleotide sequence ID" value="NZ_NFIE01000021.1"/>
</dbReference>
<dbReference type="Gene3D" id="3.90.550.10">
    <property type="entry name" value="Spore Coat Polysaccharide Biosynthesis Protein SpsA, Chain A"/>
    <property type="match status" value="1"/>
</dbReference>
<dbReference type="SUPFAM" id="SSF53448">
    <property type="entry name" value="Nucleotide-diphospho-sugar transferases"/>
    <property type="match status" value="1"/>
</dbReference>
<evidence type="ECO:0000313" key="4">
    <source>
        <dbReference type="EMBL" id="OUN86248.1"/>
    </source>
</evidence>
<organism evidence="4 5">
    <name type="scientific">[Collinsella] massiliensis</name>
    <dbReference type="NCBI Taxonomy" id="1232426"/>
    <lineage>
        <taxon>Bacteria</taxon>
        <taxon>Bacillati</taxon>
        <taxon>Actinomycetota</taxon>
        <taxon>Coriobacteriia</taxon>
        <taxon>Coriobacteriales</taxon>
        <taxon>Coriobacteriaceae</taxon>
        <taxon>Enorma</taxon>
    </lineage>
</organism>
<dbReference type="OrthoDB" id="1666828at2"/>
<sequence length="336" mass="38477">MVVSESDLISVVVPVYNVEDYIENTLKSISAQTYGNLEILVIDDGSTDGSYARCEKIARFDPRITIIRKHNGGLSSARNVGIEAAKGKYISFVDGDDLIDSKYIEFLYKAIKKNNSDVSICALKRIKEANQYSVKQDNYPSISLLSNKCCIKRMLLSRDISISACGKLYLIDLWDKFRFPEGHYYEDIATIPVVIASSKTSCISYLDYPGYGYIVRRGSITGSLSISEKHLADANDELNKLKECLSLYDESLLEFYKHYRASIWLSLYRYIINSKNVNDDVLYRVTGYLKNETRKYMHDRRLPQLIRIRYFLFSVSPKLYLAIFELYARLSGLSLV</sequence>
<dbReference type="PANTHER" id="PTHR22916">
    <property type="entry name" value="GLYCOSYLTRANSFERASE"/>
    <property type="match status" value="1"/>
</dbReference>
<protein>
    <recommendedName>
        <fullName evidence="3">Glycosyltransferase 2-like domain-containing protein</fullName>
    </recommendedName>
</protein>
<keyword evidence="1" id="KW-0328">Glycosyltransferase</keyword>
<keyword evidence="2" id="KW-0808">Transferase</keyword>
<dbReference type="InterPro" id="IPR029044">
    <property type="entry name" value="Nucleotide-diphossugar_trans"/>
</dbReference>
<evidence type="ECO:0000313" key="5">
    <source>
        <dbReference type="Proteomes" id="UP000195781"/>
    </source>
</evidence>
<evidence type="ECO:0000256" key="1">
    <source>
        <dbReference type="ARBA" id="ARBA00022676"/>
    </source>
</evidence>
<gene>
    <name evidence="4" type="ORF">B5G02_08720</name>
</gene>
<dbReference type="Pfam" id="PF00535">
    <property type="entry name" value="Glycos_transf_2"/>
    <property type="match status" value="1"/>
</dbReference>
<dbReference type="EMBL" id="NFIE01000021">
    <property type="protein sequence ID" value="OUN86248.1"/>
    <property type="molecule type" value="Genomic_DNA"/>
</dbReference>
<evidence type="ECO:0000259" key="3">
    <source>
        <dbReference type="Pfam" id="PF00535"/>
    </source>
</evidence>
<evidence type="ECO:0000256" key="2">
    <source>
        <dbReference type="ARBA" id="ARBA00022679"/>
    </source>
</evidence>
<dbReference type="GO" id="GO:0016757">
    <property type="term" value="F:glycosyltransferase activity"/>
    <property type="evidence" value="ECO:0007669"/>
    <property type="project" value="UniProtKB-KW"/>
</dbReference>
<dbReference type="PANTHER" id="PTHR22916:SF51">
    <property type="entry name" value="GLYCOSYLTRANSFERASE EPSH-RELATED"/>
    <property type="match status" value="1"/>
</dbReference>
<name>A0A1Y3XPP9_9ACTN</name>
<dbReference type="CDD" id="cd00761">
    <property type="entry name" value="Glyco_tranf_GTA_type"/>
    <property type="match status" value="1"/>
</dbReference>
<dbReference type="InterPro" id="IPR001173">
    <property type="entry name" value="Glyco_trans_2-like"/>
</dbReference>
<keyword evidence="5" id="KW-1185">Reference proteome</keyword>
<dbReference type="Proteomes" id="UP000195781">
    <property type="component" value="Unassembled WGS sequence"/>
</dbReference>